<keyword evidence="3" id="KW-1185">Reference proteome</keyword>
<sequence length="129" mass="13256">MTPRTAPRRLAAATLVATLVPVGALGLASTADAATASRITVTTSDSSVSSGEQFVLSGRLSTPGVVRVQTREGSTWKAVNGAVVDTRSDGTYRVRVVLGHTGDRTLRVVGDPTAAGVSNSQAWIHVLVS</sequence>
<name>A0ABV5K870_9ACTN</name>
<feature type="chain" id="PRO_5047026999" description="Bacterial Ig domain-containing protein" evidence="1">
    <location>
        <begin position="34"/>
        <end position="129"/>
    </location>
</feature>
<evidence type="ECO:0000313" key="3">
    <source>
        <dbReference type="Proteomes" id="UP001589750"/>
    </source>
</evidence>
<reference evidence="2 3" key="1">
    <citation type="submission" date="2024-09" db="EMBL/GenBank/DDBJ databases">
        <authorList>
            <person name="Sun Q."/>
            <person name="Mori K."/>
        </authorList>
    </citation>
    <scope>NUCLEOTIDE SEQUENCE [LARGE SCALE GENOMIC DNA]</scope>
    <source>
        <strain evidence="2 3">JCM 9626</strain>
    </source>
</reference>
<evidence type="ECO:0000313" key="2">
    <source>
        <dbReference type="EMBL" id="MFB9312268.1"/>
    </source>
</evidence>
<accession>A0ABV5K870</accession>
<dbReference type="RefSeq" id="WP_140008405.1">
    <property type="nucleotide sequence ID" value="NZ_JBHMDG010000005.1"/>
</dbReference>
<comment type="caution">
    <text evidence="2">The sequence shown here is derived from an EMBL/GenBank/DDBJ whole genome shotgun (WGS) entry which is preliminary data.</text>
</comment>
<evidence type="ECO:0008006" key="4">
    <source>
        <dbReference type="Google" id="ProtNLM"/>
    </source>
</evidence>
<dbReference type="EMBL" id="JBHMDG010000005">
    <property type="protein sequence ID" value="MFB9312268.1"/>
    <property type="molecule type" value="Genomic_DNA"/>
</dbReference>
<gene>
    <name evidence="2" type="ORF">ACFFRI_04360</name>
</gene>
<protein>
    <recommendedName>
        <fullName evidence="4">Bacterial Ig domain-containing protein</fullName>
    </recommendedName>
</protein>
<evidence type="ECO:0000256" key="1">
    <source>
        <dbReference type="SAM" id="SignalP"/>
    </source>
</evidence>
<keyword evidence="1" id="KW-0732">Signal</keyword>
<proteinExistence type="predicted"/>
<dbReference type="Proteomes" id="UP001589750">
    <property type="component" value="Unassembled WGS sequence"/>
</dbReference>
<feature type="signal peptide" evidence="1">
    <location>
        <begin position="1"/>
        <end position="33"/>
    </location>
</feature>
<organism evidence="2 3">
    <name type="scientific">Nocardioides plantarum</name>
    <dbReference type="NCBI Taxonomy" id="29299"/>
    <lineage>
        <taxon>Bacteria</taxon>
        <taxon>Bacillati</taxon>
        <taxon>Actinomycetota</taxon>
        <taxon>Actinomycetes</taxon>
        <taxon>Propionibacteriales</taxon>
        <taxon>Nocardioidaceae</taxon>
        <taxon>Nocardioides</taxon>
    </lineage>
</organism>